<dbReference type="Gene3D" id="3.40.190.290">
    <property type="match status" value="1"/>
</dbReference>
<keyword evidence="4" id="KW-0804">Transcription</keyword>
<dbReference type="PANTHER" id="PTHR30126">
    <property type="entry name" value="HTH-TYPE TRANSCRIPTIONAL REGULATOR"/>
    <property type="match status" value="1"/>
</dbReference>
<dbReference type="OrthoDB" id="9778774at2"/>
<evidence type="ECO:0000256" key="1">
    <source>
        <dbReference type="ARBA" id="ARBA00009437"/>
    </source>
</evidence>
<dbReference type="EMBL" id="NMUQ01000001">
    <property type="protein sequence ID" value="OXM15897.1"/>
    <property type="molecule type" value="Genomic_DNA"/>
</dbReference>
<protein>
    <submittedName>
        <fullName evidence="6">LysR family transcriptional regulator</fullName>
    </submittedName>
</protein>
<proteinExistence type="inferred from homology"/>
<dbReference type="RefSeq" id="WP_089522986.1">
    <property type="nucleotide sequence ID" value="NZ_NMUQ01000001.1"/>
</dbReference>
<reference evidence="6 7" key="1">
    <citation type="submission" date="2017-07" db="EMBL/GenBank/DDBJ databases">
        <title>Paenibacillus herberti R33 genome sequencing and assembly.</title>
        <authorList>
            <person name="Su W."/>
        </authorList>
    </citation>
    <scope>NUCLEOTIDE SEQUENCE [LARGE SCALE GENOMIC DNA]</scope>
    <source>
        <strain evidence="6 7">R33</strain>
    </source>
</reference>
<dbReference type="InterPro" id="IPR036388">
    <property type="entry name" value="WH-like_DNA-bd_sf"/>
</dbReference>
<dbReference type="PANTHER" id="PTHR30126:SF64">
    <property type="entry name" value="HTH-TYPE TRANSCRIPTIONAL REGULATOR CITR"/>
    <property type="match status" value="1"/>
</dbReference>
<keyword evidence="3" id="KW-0238">DNA-binding</keyword>
<dbReference type="AlphaFoldDB" id="A0A229P198"/>
<keyword evidence="7" id="KW-1185">Reference proteome</keyword>
<dbReference type="SUPFAM" id="SSF46785">
    <property type="entry name" value="Winged helix' DNA-binding domain"/>
    <property type="match status" value="1"/>
</dbReference>
<dbReference type="InterPro" id="IPR036390">
    <property type="entry name" value="WH_DNA-bd_sf"/>
</dbReference>
<comment type="caution">
    <text evidence="6">The sequence shown here is derived from an EMBL/GenBank/DDBJ whole genome shotgun (WGS) entry which is preliminary data.</text>
</comment>
<dbReference type="PRINTS" id="PR00039">
    <property type="entry name" value="HTHLYSR"/>
</dbReference>
<evidence type="ECO:0000256" key="4">
    <source>
        <dbReference type="ARBA" id="ARBA00023163"/>
    </source>
</evidence>
<dbReference type="InterPro" id="IPR000847">
    <property type="entry name" value="LysR_HTH_N"/>
</dbReference>
<evidence type="ECO:0000256" key="3">
    <source>
        <dbReference type="ARBA" id="ARBA00023125"/>
    </source>
</evidence>
<dbReference type="Pfam" id="PF00126">
    <property type="entry name" value="HTH_1"/>
    <property type="match status" value="1"/>
</dbReference>
<evidence type="ECO:0000313" key="7">
    <source>
        <dbReference type="Proteomes" id="UP000215145"/>
    </source>
</evidence>
<comment type="similarity">
    <text evidence="1">Belongs to the LysR transcriptional regulatory family.</text>
</comment>
<name>A0A229P198_9BACL</name>
<evidence type="ECO:0000313" key="6">
    <source>
        <dbReference type="EMBL" id="OXM15897.1"/>
    </source>
</evidence>
<dbReference type="Pfam" id="PF03466">
    <property type="entry name" value="LysR_substrate"/>
    <property type="match status" value="1"/>
</dbReference>
<dbReference type="GO" id="GO:0003700">
    <property type="term" value="F:DNA-binding transcription factor activity"/>
    <property type="evidence" value="ECO:0007669"/>
    <property type="project" value="InterPro"/>
</dbReference>
<gene>
    <name evidence="6" type="ORF">CGZ75_04070</name>
</gene>
<dbReference type="FunFam" id="1.10.10.10:FF:000001">
    <property type="entry name" value="LysR family transcriptional regulator"/>
    <property type="match status" value="1"/>
</dbReference>
<keyword evidence="2" id="KW-0805">Transcription regulation</keyword>
<dbReference type="Proteomes" id="UP000215145">
    <property type="component" value="Unassembled WGS sequence"/>
</dbReference>
<accession>A0A229P198</accession>
<dbReference type="Gene3D" id="1.10.10.10">
    <property type="entry name" value="Winged helix-like DNA-binding domain superfamily/Winged helix DNA-binding domain"/>
    <property type="match status" value="1"/>
</dbReference>
<sequence>MNPNLEWYRVFYWIARTGSLTRAAERLHITQPAVSHSLKQLEQSLGGPLFVRDARGVALTAEGEMLMRHVEEAFRSLEQGEKQVGDMNGLSAGEIRIGAGDTLCRHFLLEHLERFRQLYPAVAIRVMNRTTPETATLLKEGLIDLGLISLPHADSALEVRPGPLLNDCLVAGEAYRHLADQSLSLQELEQYPLLLLESGSTRRYLENYAAAHGVLLQPELELGSLDLLAQFARSGFGLTFQIREYITEELASGTLIELPLIPPLPPRHIGIATRKNAPLSAACKAFLKLLNNKDGS</sequence>
<organism evidence="6 7">
    <name type="scientific">Paenibacillus herberti</name>
    <dbReference type="NCBI Taxonomy" id="1619309"/>
    <lineage>
        <taxon>Bacteria</taxon>
        <taxon>Bacillati</taxon>
        <taxon>Bacillota</taxon>
        <taxon>Bacilli</taxon>
        <taxon>Bacillales</taxon>
        <taxon>Paenibacillaceae</taxon>
        <taxon>Paenibacillus</taxon>
    </lineage>
</organism>
<feature type="domain" description="HTH lysR-type" evidence="5">
    <location>
        <begin position="3"/>
        <end position="60"/>
    </location>
</feature>
<dbReference type="SUPFAM" id="SSF53850">
    <property type="entry name" value="Periplasmic binding protein-like II"/>
    <property type="match status" value="1"/>
</dbReference>
<dbReference type="InterPro" id="IPR005119">
    <property type="entry name" value="LysR_subst-bd"/>
</dbReference>
<dbReference type="GO" id="GO:0000976">
    <property type="term" value="F:transcription cis-regulatory region binding"/>
    <property type="evidence" value="ECO:0007669"/>
    <property type="project" value="TreeGrafter"/>
</dbReference>
<evidence type="ECO:0000256" key="2">
    <source>
        <dbReference type="ARBA" id="ARBA00023015"/>
    </source>
</evidence>
<dbReference type="CDD" id="cd05466">
    <property type="entry name" value="PBP2_LTTR_substrate"/>
    <property type="match status" value="1"/>
</dbReference>
<evidence type="ECO:0000259" key="5">
    <source>
        <dbReference type="PROSITE" id="PS50931"/>
    </source>
</evidence>
<dbReference type="PROSITE" id="PS50931">
    <property type="entry name" value="HTH_LYSR"/>
    <property type="match status" value="1"/>
</dbReference>